<dbReference type="InterPro" id="IPR051428">
    <property type="entry name" value="Sphingo_Act-Surfact_Prot"/>
</dbReference>
<dbReference type="Gene3D" id="1.10.225.10">
    <property type="entry name" value="Saposin-like"/>
    <property type="match status" value="1"/>
</dbReference>
<evidence type="ECO:0000313" key="8">
    <source>
        <dbReference type="Proteomes" id="UP001642409"/>
    </source>
</evidence>
<evidence type="ECO:0000313" key="4">
    <source>
        <dbReference type="EMBL" id="CAI9941549.1"/>
    </source>
</evidence>
<dbReference type="EMBL" id="CAXDID020000155">
    <property type="protein sequence ID" value="CAL6042987.1"/>
    <property type="molecule type" value="Genomic_DNA"/>
</dbReference>
<accession>A0AA86PKT5</accession>
<gene>
    <name evidence="4" type="ORF">HINF_LOCUS29194</name>
    <name evidence="6" type="ORF">HINF_LOCUS30383</name>
    <name evidence="5" type="ORF">HINF_LOCUS35500</name>
    <name evidence="7" type="ORF">HINF_LOCUS39857</name>
</gene>
<keyword evidence="2" id="KW-0325">Glycoprotein</keyword>
<dbReference type="Proteomes" id="UP001642409">
    <property type="component" value="Unassembled WGS sequence"/>
</dbReference>
<dbReference type="SMART" id="SM00741">
    <property type="entry name" value="SapB"/>
    <property type="match status" value="1"/>
</dbReference>
<dbReference type="PROSITE" id="PS50015">
    <property type="entry name" value="SAP_B"/>
    <property type="match status" value="1"/>
</dbReference>
<dbReference type="Pfam" id="PF03489">
    <property type="entry name" value="SapB_2"/>
    <property type="match status" value="1"/>
</dbReference>
<dbReference type="EMBL" id="CATOUU010000782">
    <property type="protein sequence ID" value="CAI9947855.1"/>
    <property type="molecule type" value="Genomic_DNA"/>
</dbReference>
<protein>
    <submittedName>
        <fullName evidence="4">Saposin-like type B domin-containing protein</fullName>
    </submittedName>
    <submittedName>
        <fullName evidence="6">Saposin-like_type B domin-containing protein</fullName>
    </submittedName>
</protein>
<dbReference type="EMBL" id="CAXDID020000099">
    <property type="protein sequence ID" value="CAL6025545.1"/>
    <property type="molecule type" value="Genomic_DNA"/>
</dbReference>
<evidence type="ECO:0000313" key="7">
    <source>
        <dbReference type="EMBL" id="CAL6042987.1"/>
    </source>
</evidence>
<feature type="domain" description="Saposin B-type" evidence="3">
    <location>
        <begin position="19"/>
        <end position="98"/>
    </location>
</feature>
<dbReference type="SUPFAM" id="SSF47862">
    <property type="entry name" value="Saposin"/>
    <property type="match status" value="1"/>
</dbReference>
<dbReference type="AlphaFoldDB" id="A0AA86PKT5"/>
<reference evidence="4" key="1">
    <citation type="submission" date="2023-06" db="EMBL/GenBank/DDBJ databases">
        <authorList>
            <person name="Kurt Z."/>
        </authorList>
    </citation>
    <scope>NUCLEOTIDE SEQUENCE</scope>
</reference>
<dbReference type="InterPro" id="IPR008138">
    <property type="entry name" value="SapB_2"/>
</dbReference>
<comment type="caution">
    <text evidence="4">The sequence shown here is derived from an EMBL/GenBank/DDBJ whole genome shotgun (WGS) entry which is preliminary data.</text>
</comment>
<sequence length="98" mass="11106">MLFLLTSVIQTEAPEPSQFDVVCELCQIVVQGVEDYVQDPSNIQAVEAFLDQACELISPIDFFQWCEQLIGKYYEQLVQYIIAGYAPQQACQMMGLCD</sequence>
<name>A0AA86PKT5_9EUKA</name>
<evidence type="ECO:0000259" key="3">
    <source>
        <dbReference type="PROSITE" id="PS50015"/>
    </source>
</evidence>
<dbReference type="GO" id="GO:0006629">
    <property type="term" value="P:lipid metabolic process"/>
    <property type="evidence" value="ECO:0007669"/>
    <property type="project" value="InterPro"/>
</dbReference>
<evidence type="ECO:0000256" key="2">
    <source>
        <dbReference type="ARBA" id="ARBA00023180"/>
    </source>
</evidence>
<dbReference type="InterPro" id="IPR007856">
    <property type="entry name" value="SapB_1"/>
</dbReference>
<dbReference type="EMBL" id="CATOUU010000694">
    <property type="protein sequence ID" value="CAI9941549.1"/>
    <property type="molecule type" value="Genomic_DNA"/>
</dbReference>
<evidence type="ECO:0000256" key="1">
    <source>
        <dbReference type="ARBA" id="ARBA00023157"/>
    </source>
</evidence>
<organism evidence="4">
    <name type="scientific">Hexamita inflata</name>
    <dbReference type="NCBI Taxonomy" id="28002"/>
    <lineage>
        <taxon>Eukaryota</taxon>
        <taxon>Metamonada</taxon>
        <taxon>Diplomonadida</taxon>
        <taxon>Hexamitidae</taxon>
        <taxon>Hexamitinae</taxon>
        <taxon>Hexamita</taxon>
    </lineage>
</organism>
<keyword evidence="8" id="KW-1185">Reference proteome</keyword>
<dbReference type="InterPro" id="IPR008139">
    <property type="entry name" value="SaposinB_dom"/>
</dbReference>
<reference evidence="6 8" key="2">
    <citation type="submission" date="2024-07" db="EMBL/GenBank/DDBJ databases">
        <authorList>
            <person name="Akdeniz Z."/>
        </authorList>
    </citation>
    <scope>NUCLEOTIDE SEQUENCE [LARGE SCALE GENOMIC DNA]</scope>
</reference>
<dbReference type="PANTHER" id="PTHR11480">
    <property type="entry name" value="SAPOSIN-RELATED"/>
    <property type="match status" value="1"/>
</dbReference>
<evidence type="ECO:0000313" key="6">
    <source>
        <dbReference type="EMBL" id="CAL6025545.1"/>
    </source>
</evidence>
<dbReference type="Pfam" id="PF05184">
    <property type="entry name" value="SapB_1"/>
    <property type="match status" value="1"/>
</dbReference>
<dbReference type="InterPro" id="IPR011001">
    <property type="entry name" value="Saposin-like"/>
</dbReference>
<proteinExistence type="predicted"/>
<keyword evidence="1" id="KW-1015">Disulfide bond</keyword>
<evidence type="ECO:0000313" key="5">
    <source>
        <dbReference type="EMBL" id="CAI9947855.1"/>
    </source>
</evidence>